<evidence type="ECO:0000313" key="1">
    <source>
        <dbReference type="EMBL" id="MBB6567776.1"/>
    </source>
</evidence>
<sequence>MGSERVNVVRYGTKPGAAEANRAKVEALFAQLAAEQPEGLTYHAFELPDGQFLHISSGNTELLQSLSAFKEFQQAGLMDGAPEITPSTVVGRYP</sequence>
<protein>
    <recommendedName>
        <fullName evidence="5">Antibiotic biosynthesis monooxygenase</fullName>
    </recommendedName>
</protein>
<reference evidence="1 4" key="2">
    <citation type="submission" date="2020-08" db="EMBL/GenBank/DDBJ databases">
        <title>Sequencing the genomes of 1000 actinobacteria strains.</title>
        <authorList>
            <person name="Klenk H.-P."/>
        </authorList>
    </citation>
    <scope>NUCLEOTIDE SEQUENCE [LARGE SCALE GENOMIC DNA]</scope>
    <source>
        <strain evidence="1 4">DSM 15626</strain>
    </source>
</reference>
<gene>
    <name evidence="1" type="ORF">HNR71_003413</name>
    <name evidence="2" type="ORF">HPO96_05155</name>
</gene>
<organism evidence="2 3">
    <name type="scientific">Kribbella sandramycini</name>
    <dbReference type="NCBI Taxonomy" id="60450"/>
    <lineage>
        <taxon>Bacteria</taxon>
        <taxon>Bacillati</taxon>
        <taxon>Actinomycetota</taxon>
        <taxon>Actinomycetes</taxon>
        <taxon>Propionibacteriales</taxon>
        <taxon>Kribbellaceae</taxon>
        <taxon>Kribbella</taxon>
    </lineage>
</organism>
<name>A0A7Y4KVX7_9ACTN</name>
<dbReference type="Proteomes" id="UP000534306">
    <property type="component" value="Unassembled WGS sequence"/>
</dbReference>
<proteinExistence type="predicted"/>
<dbReference type="RefSeq" id="WP_171671407.1">
    <property type="nucleotide sequence ID" value="NZ_BAAAGT010000003.1"/>
</dbReference>
<evidence type="ECO:0000313" key="2">
    <source>
        <dbReference type="EMBL" id="NOL39628.1"/>
    </source>
</evidence>
<dbReference type="EMBL" id="JACHKF010000001">
    <property type="protein sequence ID" value="MBB6567776.1"/>
    <property type="molecule type" value="Genomic_DNA"/>
</dbReference>
<reference evidence="2 3" key="1">
    <citation type="submission" date="2020-05" db="EMBL/GenBank/DDBJ databases">
        <title>Genome sequence of Kribbella sandramycini ATCC 39419.</title>
        <authorList>
            <person name="Maclea K.S."/>
            <person name="Fair J.L."/>
        </authorList>
    </citation>
    <scope>NUCLEOTIDE SEQUENCE [LARGE SCALE GENOMIC DNA]</scope>
    <source>
        <strain evidence="2 3">ATCC 39419</strain>
    </source>
</reference>
<evidence type="ECO:0000313" key="3">
    <source>
        <dbReference type="Proteomes" id="UP000534306"/>
    </source>
</evidence>
<keyword evidence="3" id="KW-1185">Reference proteome</keyword>
<evidence type="ECO:0008006" key="5">
    <source>
        <dbReference type="Google" id="ProtNLM"/>
    </source>
</evidence>
<comment type="caution">
    <text evidence="2">The sequence shown here is derived from an EMBL/GenBank/DDBJ whole genome shotgun (WGS) entry which is preliminary data.</text>
</comment>
<accession>A0A7Y4KVX7</accession>
<dbReference type="AlphaFoldDB" id="A0A7Y4KVX7"/>
<dbReference type="Proteomes" id="UP000553957">
    <property type="component" value="Unassembled WGS sequence"/>
</dbReference>
<dbReference type="EMBL" id="JABJRC010000001">
    <property type="protein sequence ID" value="NOL39628.1"/>
    <property type="molecule type" value="Genomic_DNA"/>
</dbReference>
<evidence type="ECO:0000313" key="4">
    <source>
        <dbReference type="Proteomes" id="UP000553957"/>
    </source>
</evidence>